<keyword evidence="3" id="KW-1185">Reference proteome</keyword>
<protein>
    <recommendedName>
        <fullName evidence="4">Tetratricopeptide repeat protein</fullName>
    </recommendedName>
</protein>
<dbReference type="EMBL" id="VFPN01000002">
    <property type="protein sequence ID" value="TQM63127.1"/>
    <property type="molecule type" value="Genomic_DNA"/>
</dbReference>
<organism evidence="2 3">
    <name type="scientific">Klugiella xanthotipulae</name>
    <dbReference type="NCBI Taxonomy" id="244735"/>
    <lineage>
        <taxon>Bacteria</taxon>
        <taxon>Bacillati</taxon>
        <taxon>Actinomycetota</taxon>
        <taxon>Actinomycetes</taxon>
        <taxon>Micrococcales</taxon>
        <taxon>Microbacteriaceae</taxon>
        <taxon>Klugiella</taxon>
    </lineage>
</organism>
<sequence>MTKTVTWDYIDETSFDADTPDKAIAAAEGFLTLARDPQTRYEEDTSPAAVLISASECFYDGLEPLRAYEAAREAQDVEGEVAPDKRLYLIDALLRTGQTVEAGELAQAVWNEEILDPMVYSFLGDSYSSVNDVLAGQRWYDRGIRLIEKILEDADSFDRNELADIFESRELLLLGRQAVREDGGLPADRWDEEALEILAEYDEEADEQDTDADSIGPTTR</sequence>
<dbReference type="RefSeq" id="WP_141917052.1">
    <property type="nucleotide sequence ID" value="NZ_BAAAYS010000002.1"/>
</dbReference>
<comment type="caution">
    <text evidence="2">The sequence shown here is derived from an EMBL/GenBank/DDBJ whole genome shotgun (WGS) entry which is preliminary data.</text>
</comment>
<evidence type="ECO:0008006" key="4">
    <source>
        <dbReference type="Google" id="ProtNLM"/>
    </source>
</evidence>
<proteinExistence type="predicted"/>
<dbReference type="OrthoDB" id="3211351at2"/>
<feature type="compositionally biased region" description="Acidic residues" evidence="1">
    <location>
        <begin position="201"/>
        <end position="212"/>
    </location>
</feature>
<gene>
    <name evidence="2" type="ORF">FB466_1379</name>
</gene>
<evidence type="ECO:0000313" key="3">
    <source>
        <dbReference type="Proteomes" id="UP000318331"/>
    </source>
</evidence>
<reference evidence="2 3" key="1">
    <citation type="submission" date="2019-06" db="EMBL/GenBank/DDBJ databases">
        <title>Sequencing the genomes of 1000 actinobacteria strains.</title>
        <authorList>
            <person name="Klenk H.-P."/>
        </authorList>
    </citation>
    <scope>NUCLEOTIDE SEQUENCE [LARGE SCALE GENOMIC DNA]</scope>
    <source>
        <strain evidence="2 3">DSM 18031</strain>
    </source>
</reference>
<dbReference type="Proteomes" id="UP000318331">
    <property type="component" value="Unassembled WGS sequence"/>
</dbReference>
<evidence type="ECO:0000256" key="1">
    <source>
        <dbReference type="SAM" id="MobiDB-lite"/>
    </source>
</evidence>
<name>A0A543HXQ8_9MICO</name>
<accession>A0A543HXQ8</accession>
<evidence type="ECO:0000313" key="2">
    <source>
        <dbReference type="EMBL" id="TQM63127.1"/>
    </source>
</evidence>
<feature type="region of interest" description="Disordered" evidence="1">
    <location>
        <begin position="201"/>
        <end position="220"/>
    </location>
</feature>
<dbReference type="AlphaFoldDB" id="A0A543HXQ8"/>